<dbReference type="ChiTaRS" id="EYA2">
    <property type="organism name" value="human"/>
</dbReference>
<evidence type="ECO:0000313" key="2">
    <source>
        <dbReference type="EMBL" id="AAL57876.1"/>
    </source>
</evidence>
<accession>Q96J97</accession>
<name>Q96J97_HUMAN</name>
<dbReference type="EMBL" id="AF387364">
    <property type="protein sequence ID" value="AAK62467.1"/>
    <property type="molecule type" value="mRNA"/>
</dbReference>
<proteinExistence type="evidence at transcript level"/>
<gene>
    <name evidence="2" type="primary">EYA2</name>
</gene>
<protein>
    <submittedName>
        <fullName evidence="1">Putative regulatory uORF</fullName>
    </submittedName>
</protein>
<dbReference type="EMBL" id="AF455148">
    <property type="protein sequence ID" value="AAL57876.1"/>
    <property type="molecule type" value="mRNA"/>
</dbReference>
<sequence>MYKGPVARGSVEREKGQRAGIRYWTRRSQIKAVFGTLCFILRAMESRQRL</sequence>
<dbReference type="AlphaFoldDB" id="Q96J97"/>
<organism evidence="1">
    <name type="scientific">Homo sapiens</name>
    <name type="common">Human</name>
    <dbReference type="NCBI Taxonomy" id="9606"/>
    <lineage>
        <taxon>Eukaryota</taxon>
        <taxon>Metazoa</taxon>
        <taxon>Chordata</taxon>
        <taxon>Craniata</taxon>
        <taxon>Vertebrata</taxon>
        <taxon>Euteleostomi</taxon>
        <taxon>Mammalia</taxon>
        <taxon>Eutheria</taxon>
        <taxon>Euarchontoglires</taxon>
        <taxon>Primates</taxon>
        <taxon>Haplorrhini</taxon>
        <taxon>Catarrhini</taxon>
        <taxon>Hominidae</taxon>
        <taxon>Homo</taxon>
    </lineage>
</organism>
<reference evidence="1" key="1">
    <citation type="journal article" date="2002" name="Gene">
        <title>A novel Eyes Absent 2 protein is expressed in the human eye.</title>
        <authorList>
            <person name="Fee B.E."/>
            <person name="Doyle C.A."/>
            <person name="Cleveland J.L."/>
        </authorList>
    </citation>
    <scope>NUCLEOTIDE SEQUENCE</scope>
    <source>
        <tissue evidence="1">Eye</tissue>
    </source>
</reference>
<evidence type="ECO:0000313" key="1">
    <source>
        <dbReference type="EMBL" id="AAK62467.1"/>
    </source>
</evidence>
<dbReference type="OrthoDB" id="167668at2759"/>